<evidence type="ECO:0000313" key="2">
    <source>
        <dbReference type="EMBL" id="NLR74088.1"/>
    </source>
</evidence>
<keyword evidence="3" id="KW-1185">Reference proteome</keyword>
<gene>
    <name evidence="2" type="ORF">HF682_02845</name>
</gene>
<organism evidence="2 3">
    <name type="scientific">Leeia aquatica</name>
    <dbReference type="NCBI Taxonomy" id="2725557"/>
    <lineage>
        <taxon>Bacteria</taxon>
        <taxon>Pseudomonadati</taxon>
        <taxon>Pseudomonadota</taxon>
        <taxon>Betaproteobacteria</taxon>
        <taxon>Neisseriales</taxon>
        <taxon>Leeiaceae</taxon>
        <taxon>Leeia</taxon>
    </lineage>
</organism>
<feature type="chain" id="PRO_5032934534" evidence="1">
    <location>
        <begin position="27"/>
        <end position="82"/>
    </location>
</feature>
<dbReference type="EMBL" id="JABAIM010000001">
    <property type="protein sequence ID" value="NLR74088.1"/>
    <property type="molecule type" value="Genomic_DNA"/>
</dbReference>
<evidence type="ECO:0000313" key="3">
    <source>
        <dbReference type="Proteomes" id="UP000587991"/>
    </source>
</evidence>
<evidence type="ECO:0000256" key="1">
    <source>
        <dbReference type="SAM" id="SignalP"/>
    </source>
</evidence>
<dbReference type="RefSeq" id="WP_168875723.1">
    <property type="nucleotide sequence ID" value="NZ_JABAIM010000001.1"/>
</dbReference>
<name>A0A847SAH7_9NEIS</name>
<reference evidence="2 3" key="1">
    <citation type="submission" date="2020-04" db="EMBL/GenBank/DDBJ databases">
        <title>Draft genome of Leeia sp. IMCC25680.</title>
        <authorList>
            <person name="Song J."/>
            <person name="Cho J.-C."/>
        </authorList>
    </citation>
    <scope>NUCLEOTIDE SEQUENCE [LARGE SCALE GENOMIC DNA]</scope>
    <source>
        <strain evidence="2 3">IMCC25680</strain>
    </source>
</reference>
<dbReference type="AlphaFoldDB" id="A0A847SAH7"/>
<protein>
    <submittedName>
        <fullName evidence="2">Uncharacterized protein</fullName>
    </submittedName>
</protein>
<dbReference type="Proteomes" id="UP000587991">
    <property type="component" value="Unassembled WGS sequence"/>
</dbReference>
<proteinExistence type="predicted"/>
<accession>A0A847SAH7</accession>
<sequence length="82" mass="8815">MKSTLKTLAVAAMVSAAALMSSPAFAVYCVQDVCFDSWGGGNGKERPDPEATTKDQMRKAKAACMAWNLAHPTKKRDCSVFD</sequence>
<keyword evidence="1" id="KW-0732">Signal</keyword>
<comment type="caution">
    <text evidence="2">The sequence shown here is derived from an EMBL/GenBank/DDBJ whole genome shotgun (WGS) entry which is preliminary data.</text>
</comment>
<feature type="signal peptide" evidence="1">
    <location>
        <begin position="1"/>
        <end position="26"/>
    </location>
</feature>